<feature type="non-terminal residue" evidence="1">
    <location>
        <position position="1"/>
    </location>
</feature>
<dbReference type="EMBL" id="LXQA011247185">
    <property type="protein sequence ID" value="MCI90534.1"/>
    <property type="molecule type" value="Genomic_DNA"/>
</dbReference>
<dbReference type="InterPro" id="IPR017853">
    <property type="entry name" value="GH"/>
</dbReference>
<accession>A0A392VQ66</accession>
<evidence type="ECO:0000313" key="2">
    <source>
        <dbReference type="Proteomes" id="UP000265520"/>
    </source>
</evidence>
<sequence length="29" mass="3380">ITPYANLYHYDLPLSLELKYNGLLSRNVV</sequence>
<evidence type="ECO:0000313" key="1">
    <source>
        <dbReference type="EMBL" id="MCI90534.1"/>
    </source>
</evidence>
<proteinExistence type="predicted"/>
<dbReference type="SUPFAM" id="SSF51445">
    <property type="entry name" value="(Trans)glycosidases"/>
    <property type="match status" value="1"/>
</dbReference>
<comment type="caution">
    <text evidence="1">The sequence shown here is derived from an EMBL/GenBank/DDBJ whole genome shotgun (WGS) entry which is preliminary data.</text>
</comment>
<reference evidence="1 2" key="1">
    <citation type="journal article" date="2018" name="Front. Plant Sci.">
        <title>Red Clover (Trifolium pratense) and Zigzag Clover (T. medium) - A Picture of Genomic Similarities and Differences.</title>
        <authorList>
            <person name="Dluhosova J."/>
            <person name="Istvanek J."/>
            <person name="Nedelnik J."/>
            <person name="Repkova J."/>
        </authorList>
    </citation>
    <scope>NUCLEOTIDE SEQUENCE [LARGE SCALE GENOMIC DNA]</scope>
    <source>
        <strain evidence="2">cv. 10/8</strain>
        <tissue evidence="1">Leaf</tissue>
    </source>
</reference>
<name>A0A392VQ66_9FABA</name>
<dbReference type="Gene3D" id="3.20.20.80">
    <property type="entry name" value="Glycosidases"/>
    <property type="match status" value="1"/>
</dbReference>
<dbReference type="AlphaFoldDB" id="A0A392VQ66"/>
<organism evidence="1 2">
    <name type="scientific">Trifolium medium</name>
    <dbReference type="NCBI Taxonomy" id="97028"/>
    <lineage>
        <taxon>Eukaryota</taxon>
        <taxon>Viridiplantae</taxon>
        <taxon>Streptophyta</taxon>
        <taxon>Embryophyta</taxon>
        <taxon>Tracheophyta</taxon>
        <taxon>Spermatophyta</taxon>
        <taxon>Magnoliopsida</taxon>
        <taxon>eudicotyledons</taxon>
        <taxon>Gunneridae</taxon>
        <taxon>Pentapetalae</taxon>
        <taxon>rosids</taxon>
        <taxon>fabids</taxon>
        <taxon>Fabales</taxon>
        <taxon>Fabaceae</taxon>
        <taxon>Papilionoideae</taxon>
        <taxon>50 kb inversion clade</taxon>
        <taxon>NPAAA clade</taxon>
        <taxon>Hologalegina</taxon>
        <taxon>IRL clade</taxon>
        <taxon>Trifolieae</taxon>
        <taxon>Trifolium</taxon>
    </lineage>
</organism>
<dbReference type="Proteomes" id="UP000265520">
    <property type="component" value="Unassembled WGS sequence"/>
</dbReference>
<keyword evidence="2" id="KW-1185">Reference proteome</keyword>
<protein>
    <submittedName>
        <fullName evidence="1">Beta-glucosidase</fullName>
    </submittedName>
</protein>